<feature type="chain" id="PRO_5039449260" evidence="5">
    <location>
        <begin position="20"/>
        <end position="390"/>
    </location>
</feature>
<feature type="domain" description="Leucine-binding protein" evidence="6">
    <location>
        <begin position="35"/>
        <end position="380"/>
    </location>
</feature>
<feature type="signal peptide" evidence="5">
    <location>
        <begin position="1"/>
        <end position="19"/>
    </location>
</feature>
<dbReference type="PANTHER" id="PTHR30483">
    <property type="entry name" value="LEUCINE-SPECIFIC-BINDING PROTEIN"/>
    <property type="match status" value="1"/>
</dbReference>
<dbReference type="InterPro" id="IPR028082">
    <property type="entry name" value="Peripla_BP_I"/>
</dbReference>
<dbReference type="InterPro" id="IPR051010">
    <property type="entry name" value="BCAA_transport"/>
</dbReference>
<dbReference type="InterPro" id="IPR000709">
    <property type="entry name" value="Leu_Ile_Val-bd"/>
</dbReference>
<dbReference type="PRINTS" id="PR00337">
    <property type="entry name" value="LEUILEVALBP"/>
</dbReference>
<dbReference type="InterPro" id="IPR028081">
    <property type="entry name" value="Leu-bd"/>
</dbReference>
<dbReference type="PANTHER" id="PTHR30483:SF6">
    <property type="entry name" value="PERIPLASMIC BINDING PROTEIN OF ABC TRANSPORTER FOR NATURAL AMINO ACIDS"/>
    <property type="match status" value="1"/>
</dbReference>
<protein>
    <submittedName>
        <fullName evidence="7">Branched-chain amino acid ABC transporter, amino acid-binding protein</fullName>
    </submittedName>
</protein>
<reference evidence="8" key="1">
    <citation type="journal article" date="2018" name="Sci. Rep.">
        <title>Lignite coal burning seam in the remote Altai Mountains harbors a hydrogen-driven thermophilic microbial community.</title>
        <authorList>
            <person name="Kadnikov V.V."/>
            <person name="Mardanov A.V."/>
            <person name="Ivasenko D.A."/>
            <person name="Antsiferov D.V."/>
            <person name="Beletsky A.V."/>
            <person name="Karnachuk O.V."/>
            <person name="Ravin N.V."/>
        </authorList>
    </citation>
    <scope>NUCLEOTIDE SEQUENCE [LARGE SCALE GENOMIC DNA]</scope>
</reference>
<dbReference type="PROSITE" id="PS51257">
    <property type="entry name" value="PROKAR_LIPOPROTEIN"/>
    <property type="match status" value="1"/>
</dbReference>
<evidence type="ECO:0000259" key="6">
    <source>
        <dbReference type="Pfam" id="PF13458"/>
    </source>
</evidence>
<accession>A0A2R6Y486</accession>
<evidence type="ECO:0000256" key="1">
    <source>
        <dbReference type="ARBA" id="ARBA00010062"/>
    </source>
</evidence>
<dbReference type="Proteomes" id="UP000244338">
    <property type="component" value="Unassembled WGS sequence"/>
</dbReference>
<sequence>MRKLLIFAMAVVLVAGLSACGTGGSGGSTGSADNIKVGLNMELSGNVASYGESGANGAILAADEINAKGGIDGKKIEIVKFDNRSDASESTNVALRLMQQDKVSAIIGAATSNNTKAMIDLSTEHKVPVVSPTATADSVTVDEKTGKVHPYMFRACFIDPFQGQVAAQFAYDDLGAKTAAIYTDTSSDYAKGLAASFKKAFTEKGGKIVSEESYVQNDTDFRSTLTRMKSANPDYIYVPGYYNEVGLIIKQAREAGITAPIMGGDGWDSPTLVELAGAENLNNTFFTNHYSSQDPDPKVQDFVKAYKDKYGKEPDGFAALGYDAMYLLADAIKRAGSGDSEKIAAALAETKNLGLATGTISIDEYHNPVKAAAIIEMKNGEQTFRTKVNP</sequence>
<comment type="caution">
    <text evidence="7">The sequence shown here is derived from an EMBL/GenBank/DDBJ whole genome shotgun (WGS) entry which is preliminary data.</text>
</comment>
<evidence type="ECO:0000256" key="2">
    <source>
        <dbReference type="ARBA" id="ARBA00022448"/>
    </source>
</evidence>
<keyword evidence="2" id="KW-0813">Transport</keyword>
<dbReference type="EMBL" id="PEBX01000006">
    <property type="protein sequence ID" value="PTQ57463.1"/>
    <property type="molecule type" value="Genomic_DNA"/>
</dbReference>
<name>A0A2R6Y486_9BACL</name>
<evidence type="ECO:0000313" key="7">
    <source>
        <dbReference type="EMBL" id="PTQ57463.1"/>
    </source>
</evidence>
<evidence type="ECO:0000256" key="4">
    <source>
        <dbReference type="ARBA" id="ARBA00022970"/>
    </source>
</evidence>
<dbReference type="Pfam" id="PF13458">
    <property type="entry name" value="Peripla_BP_6"/>
    <property type="match status" value="1"/>
</dbReference>
<keyword evidence="3 5" id="KW-0732">Signal</keyword>
<gene>
    <name evidence="7" type="ORF">BSOLF_1341</name>
</gene>
<dbReference type="Gene3D" id="3.40.50.2300">
    <property type="match status" value="2"/>
</dbReference>
<evidence type="ECO:0000256" key="5">
    <source>
        <dbReference type="SAM" id="SignalP"/>
    </source>
</evidence>
<evidence type="ECO:0000313" key="8">
    <source>
        <dbReference type="Proteomes" id="UP000244338"/>
    </source>
</evidence>
<dbReference type="SUPFAM" id="SSF53822">
    <property type="entry name" value="Periplasmic binding protein-like I"/>
    <property type="match status" value="1"/>
</dbReference>
<keyword evidence="4" id="KW-0029">Amino-acid transport</keyword>
<comment type="similarity">
    <text evidence="1">Belongs to the leucine-binding protein family.</text>
</comment>
<evidence type="ECO:0000256" key="3">
    <source>
        <dbReference type="ARBA" id="ARBA00022729"/>
    </source>
</evidence>
<dbReference type="CDD" id="cd06347">
    <property type="entry name" value="PBP1_ABC_LivK_ligand_binding-like"/>
    <property type="match status" value="1"/>
</dbReference>
<organism evidence="7 8">
    <name type="scientific">Candidatus Carbonibacillus altaicus</name>
    <dbReference type="NCBI Taxonomy" id="2163959"/>
    <lineage>
        <taxon>Bacteria</taxon>
        <taxon>Bacillati</taxon>
        <taxon>Bacillota</taxon>
        <taxon>Bacilli</taxon>
        <taxon>Bacillales</taxon>
        <taxon>Candidatus Carbonibacillus</taxon>
    </lineage>
</organism>
<proteinExistence type="inferred from homology"/>
<dbReference type="GO" id="GO:0006865">
    <property type="term" value="P:amino acid transport"/>
    <property type="evidence" value="ECO:0007669"/>
    <property type="project" value="UniProtKB-KW"/>
</dbReference>
<dbReference type="AlphaFoldDB" id="A0A2R6Y486"/>